<dbReference type="InterPro" id="IPR029759">
    <property type="entry name" value="GPX_AS"/>
</dbReference>
<dbReference type="RefSeq" id="WP_067974933.1">
    <property type="nucleotide sequence ID" value="NZ_CAJHKM010000001.1"/>
</dbReference>
<dbReference type="PIRSF" id="PIRSF000303">
    <property type="entry name" value="Glutathion_perox"/>
    <property type="match status" value="1"/>
</dbReference>
<keyword evidence="11" id="KW-1185">Reference proteome</keyword>
<evidence type="ECO:0000256" key="6">
    <source>
        <dbReference type="PIRSR" id="PIRSR000303-1"/>
    </source>
</evidence>
<keyword evidence="4 7" id="KW-0560">Oxidoreductase</keyword>
<dbReference type="GeneID" id="92903659"/>
<evidence type="ECO:0000259" key="8">
    <source>
        <dbReference type="PROSITE" id="PS51352"/>
    </source>
</evidence>
<dbReference type="PANTHER" id="PTHR11592:SF78">
    <property type="entry name" value="GLUTATHIONE PEROXIDASE"/>
    <property type="match status" value="1"/>
</dbReference>
<dbReference type="GO" id="GO:0004602">
    <property type="term" value="F:glutathione peroxidase activity"/>
    <property type="evidence" value="ECO:0007669"/>
    <property type="project" value="UniProtKB-EC"/>
</dbReference>
<name>A0A0X8FBP9_9LACT</name>
<dbReference type="Proteomes" id="UP000234239">
    <property type="component" value="Unassembled WGS sequence"/>
</dbReference>
<dbReference type="EMBL" id="PKGY01000007">
    <property type="protein sequence ID" value="PKZ20705.1"/>
    <property type="molecule type" value="Genomic_DNA"/>
</dbReference>
<evidence type="ECO:0000313" key="12">
    <source>
        <dbReference type="Proteomes" id="UP000234239"/>
    </source>
</evidence>
<dbReference type="InterPro" id="IPR000889">
    <property type="entry name" value="Glutathione_peroxidase"/>
</dbReference>
<evidence type="ECO:0000256" key="1">
    <source>
        <dbReference type="ARBA" id="ARBA00000217"/>
    </source>
</evidence>
<dbReference type="Pfam" id="PF00255">
    <property type="entry name" value="GSHPx"/>
    <property type="match status" value="1"/>
</dbReference>
<evidence type="ECO:0000256" key="4">
    <source>
        <dbReference type="ARBA" id="ARBA00023002"/>
    </source>
</evidence>
<dbReference type="SUPFAM" id="SSF52833">
    <property type="entry name" value="Thioredoxin-like"/>
    <property type="match status" value="1"/>
</dbReference>
<dbReference type="PROSITE" id="PS51355">
    <property type="entry name" value="GLUTATHIONE_PEROXID_3"/>
    <property type="match status" value="1"/>
</dbReference>
<reference evidence="9 11" key="1">
    <citation type="journal article" date="2016" name="Genome Announc.">
        <title>Complete Genome Sequences of Aerococcus christensenii CCUG 28831T, Aerococcus sanguinicola CCUG 43001T, Aerococcus urinae CCUG 36881T, Aerococcus urinaeequi CCUG 28094T, Aerococcus urinaehominis CCUG 42038 BT, and Aerococcus viridans CCUG 4311T.</title>
        <authorList>
            <person name="Carkaci D."/>
            <person name="Dargis R."/>
            <person name="Nielsen X.C."/>
            <person name="Skovgaard O."/>
            <person name="Fuursted K."/>
            <person name="Christensen J.J."/>
        </authorList>
    </citation>
    <scope>NUCLEOTIDE SEQUENCE [LARGE SCALE GENOMIC DNA]</scope>
    <source>
        <strain evidence="9 11">CCUG43001</strain>
    </source>
</reference>
<dbReference type="AlphaFoldDB" id="A0A0X8FBP9"/>
<dbReference type="PANTHER" id="PTHR11592">
    <property type="entry name" value="GLUTATHIONE PEROXIDASE"/>
    <property type="match status" value="1"/>
</dbReference>
<dbReference type="InterPro" id="IPR013766">
    <property type="entry name" value="Thioredoxin_domain"/>
</dbReference>
<dbReference type="OrthoDB" id="9789406at2"/>
<dbReference type="GO" id="GO:0034599">
    <property type="term" value="P:cellular response to oxidative stress"/>
    <property type="evidence" value="ECO:0007669"/>
    <property type="project" value="TreeGrafter"/>
</dbReference>
<dbReference type="InterPro" id="IPR036249">
    <property type="entry name" value="Thioredoxin-like_sf"/>
</dbReference>
<dbReference type="PRINTS" id="PR01011">
    <property type="entry name" value="GLUTPROXDASE"/>
</dbReference>
<dbReference type="PROSITE" id="PS00460">
    <property type="entry name" value="GLUTATHIONE_PEROXID_1"/>
    <property type="match status" value="1"/>
</dbReference>
<evidence type="ECO:0000256" key="2">
    <source>
        <dbReference type="ARBA" id="ARBA00006926"/>
    </source>
</evidence>
<evidence type="ECO:0000313" key="10">
    <source>
        <dbReference type="EMBL" id="PKZ20705.1"/>
    </source>
</evidence>
<dbReference type="Gene3D" id="3.40.30.10">
    <property type="entry name" value="Glutaredoxin"/>
    <property type="match status" value="1"/>
</dbReference>
<feature type="active site" evidence="6">
    <location>
        <position position="35"/>
    </location>
</feature>
<gene>
    <name evidence="9" type="ORF">AWM72_06210</name>
    <name evidence="10" type="ORF">CYJ28_09470</name>
</gene>
<dbReference type="EMBL" id="CP014160">
    <property type="protein sequence ID" value="AMB94381.1"/>
    <property type="molecule type" value="Genomic_DNA"/>
</dbReference>
<protein>
    <recommendedName>
        <fullName evidence="5 7">Glutathione peroxidase</fullName>
    </recommendedName>
</protein>
<dbReference type="CDD" id="cd00340">
    <property type="entry name" value="GSH_Peroxidase"/>
    <property type="match status" value="1"/>
</dbReference>
<dbReference type="Proteomes" id="UP000069912">
    <property type="component" value="Chromosome"/>
</dbReference>
<reference evidence="11" key="2">
    <citation type="submission" date="2016-01" db="EMBL/GenBank/DDBJ databases">
        <title>Six Aerococcus type strain genome sequencing and assembly using PacBio and Illumina Hiseq.</title>
        <authorList>
            <person name="Carkaci D."/>
            <person name="Dargis R."/>
            <person name="Nielsen X.C."/>
            <person name="Skovgaard O."/>
            <person name="Fuursted K."/>
            <person name="Christensen J.J."/>
        </authorList>
    </citation>
    <scope>NUCLEOTIDE SEQUENCE [LARGE SCALE GENOMIC DNA]</scope>
    <source>
        <strain evidence="11">CCUG43001</strain>
    </source>
</reference>
<feature type="domain" description="Thioredoxin" evidence="8">
    <location>
        <begin position="1"/>
        <end position="180"/>
    </location>
</feature>
<dbReference type="PROSITE" id="PS51352">
    <property type="entry name" value="THIOREDOXIN_2"/>
    <property type="match status" value="1"/>
</dbReference>
<evidence type="ECO:0000256" key="3">
    <source>
        <dbReference type="ARBA" id="ARBA00022559"/>
    </source>
</evidence>
<accession>A0A0X8FBP9</accession>
<dbReference type="FunFam" id="3.40.30.10:FF:000010">
    <property type="entry name" value="Glutathione peroxidase"/>
    <property type="match status" value="1"/>
</dbReference>
<evidence type="ECO:0000256" key="5">
    <source>
        <dbReference type="ARBA" id="ARBA00069346"/>
    </source>
</evidence>
<comment type="catalytic activity">
    <reaction evidence="1">
        <text>2 glutathione + H2O2 = glutathione disulfide + 2 H2O</text>
        <dbReference type="Rhea" id="RHEA:16833"/>
        <dbReference type="ChEBI" id="CHEBI:15377"/>
        <dbReference type="ChEBI" id="CHEBI:16240"/>
        <dbReference type="ChEBI" id="CHEBI:57925"/>
        <dbReference type="ChEBI" id="CHEBI:58297"/>
        <dbReference type="EC" id="1.11.1.9"/>
    </reaction>
</comment>
<dbReference type="KEGG" id="asan:AWM72_06210"/>
<comment type="similarity">
    <text evidence="2 7">Belongs to the glutathione peroxidase family.</text>
</comment>
<reference evidence="10 12" key="3">
    <citation type="submission" date="2017-12" db="EMBL/GenBank/DDBJ databases">
        <title>Phylogenetic diversity of female urinary microbiome.</title>
        <authorList>
            <person name="Thomas-White K."/>
            <person name="Wolfe A.J."/>
        </authorList>
    </citation>
    <scope>NUCLEOTIDE SEQUENCE [LARGE SCALE GENOMIC DNA]</scope>
    <source>
        <strain evidence="10 12">UMB0139</strain>
    </source>
</reference>
<organism evidence="9 11">
    <name type="scientific">Aerococcus sanguinicola</name>
    <dbReference type="NCBI Taxonomy" id="119206"/>
    <lineage>
        <taxon>Bacteria</taxon>
        <taxon>Bacillati</taxon>
        <taxon>Bacillota</taxon>
        <taxon>Bacilli</taxon>
        <taxon>Lactobacillales</taxon>
        <taxon>Aerococcaceae</taxon>
        <taxon>Aerococcus</taxon>
    </lineage>
</organism>
<evidence type="ECO:0000256" key="7">
    <source>
        <dbReference type="RuleBase" id="RU000499"/>
    </source>
</evidence>
<sequence>MTIYDYSVERPDGSTLDLADLKGKVLLIVNTATRCGFTSQYKDLQALYDSYHDQGLEIIDIPCNQFKDQAPGSDQDIQAFCQLNYQTEFPQMKKAKVNGPDQLDLYRYLKSQQAFHGFGKSAKGLALAAMLKVQDKNYQQNPDIKWNFTKFLVDRNGQVVARYEPSHSLKKLRRHVESLL</sequence>
<evidence type="ECO:0000313" key="9">
    <source>
        <dbReference type="EMBL" id="AMB94381.1"/>
    </source>
</evidence>
<proteinExistence type="inferred from homology"/>
<keyword evidence="3 7" id="KW-0575">Peroxidase</keyword>
<evidence type="ECO:0000313" key="11">
    <source>
        <dbReference type="Proteomes" id="UP000069912"/>
    </source>
</evidence>